<dbReference type="SUPFAM" id="SSF51735">
    <property type="entry name" value="NAD(P)-binding Rossmann-fold domains"/>
    <property type="match status" value="1"/>
</dbReference>
<name>A0ABT1I3J8_STRSD</name>
<dbReference type="InterPro" id="IPR006115">
    <property type="entry name" value="6PGDH_NADP-bd"/>
</dbReference>
<keyword evidence="2" id="KW-0560">Oxidoreductase</keyword>
<dbReference type="SUPFAM" id="SSF48179">
    <property type="entry name" value="6-phosphogluconate dehydrogenase C-terminal domain-like"/>
    <property type="match status" value="1"/>
</dbReference>
<evidence type="ECO:0000259" key="5">
    <source>
        <dbReference type="Pfam" id="PF14833"/>
    </source>
</evidence>
<evidence type="ECO:0000256" key="3">
    <source>
        <dbReference type="ARBA" id="ARBA00023027"/>
    </source>
</evidence>
<accession>A0ABT1I3J8</accession>
<proteinExistence type="inferred from homology"/>
<dbReference type="PIRSF" id="PIRSF000103">
    <property type="entry name" value="HIBADH"/>
    <property type="match status" value="1"/>
</dbReference>
<dbReference type="EMBL" id="JAMTCP010000066">
    <property type="protein sequence ID" value="MCP2262365.1"/>
    <property type="molecule type" value="Genomic_DNA"/>
</dbReference>
<sequence>MTTRPVVAVLGLGIMGRAMARNLLRHGLPVRVWNRTAERAAELAGEGAVAAASPAEAVTGADVVLTMLTDGPAVAEVMREAAPGLRAGQVWFQATTVGVEAVTGLAELAGEHGLVFVDAPVQGTRQPAEAGQLVVLAAGPASARELLRPVFEAVGRHTEWLGEDGSSGVASRLKLVLNSWALTMTNGVAEAVALARGLGVDPALFGRVIAGGPMDSQYLQAKAAAILAGDFTPSFSVRNAEKDARLVAEAAERAGVRMDLALVAGERFRRARELGHGDEDMVANYFGSFPN</sequence>
<reference evidence="6 7" key="1">
    <citation type="submission" date="2022-06" db="EMBL/GenBank/DDBJ databases">
        <title>Genomic Encyclopedia of Archaeal and Bacterial Type Strains, Phase II (KMG-II): from individual species to whole genera.</title>
        <authorList>
            <person name="Goeker M."/>
        </authorList>
    </citation>
    <scope>NUCLEOTIDE SEQUENCE [LARGE SCALE GENOMIC DNA]</scope>
    <source>
        <strain evidence="6 7">DSM 40477</strain>
    </source>
</reference>
<keyword evidence="3" id="KW-0520">NAD</keyword>
<feature type="domain" description="6-phosphogluconate dehydrogenase NADP-binding" evidence="4">
    <location>
        <begin position="7"/>
        <end position="162"/>
    </location>
</feature>
<dbReference type="PANTHER" id="PTHR43580">
    <property type="entry name" value="OXIDOREDUCTASE GLYR1-RELATED"/>
    <property type="match status" value="1"/>
</dbReference>
<dbReference type="Proteomes" id="UP001205311">
    <property type="component" value="Unassembled WGS sequence"/>
</dbReference>
<evidence type="ECO:0000313" key="7">
    <source>
        <dbReference type="Proteomes" id="UP001205311"/>
    </source>
</evidence>
<dbReference type="InterPro" id="IPR008927">
    <property type="entry name" value="6-PGluconate_DH-like_C_sf"/>
</dbReference>
<dbReference type="InterPro" id="IPR029154">
    <property type="entry name" value="HIBADH-like_NADP-bd"/>
</dbReference>
<dbReference type="RefSeq" id="WP_253674498.1">
    <property type="nucleotide sequence ID" value="NZ_JAMTCP010000066.1"/>
</dbReference>
<evidence type="ECO:0000256" key="2">
    <source>
        <dbReference type="ARBA" id="ARBA00023002"/>
    </source>
</evidence>
<evidence type="ECO:0000313" key="6">
    <source>
        <dbReference type="EMBL" id="MCP2262365.1"/>
    </source>
</evidence>
<dbReference type="Gene3D" id="3.40.50.720">
    <property type="entry name" value="NAD(P)-binding Rossmann-like Domain"/>
    <property type="match status" value="1"/>
</dbReference>
<feature type="domain" description="3-hydroxyisobutyrate dehydrogenase-like NAD-binding" evidence="5">
    <location>
        <begin position="170"/>
        <end position="283"/>
    </location>
</feature>
<evidence type="ECO:0000256" key="1">
    <source>
        <dbReference type="ARBA" id="ARBA00009080"/>
    </source>
</evidence>
<protein>
    <submittedName>
        <fullName evidence="6">3-hydroxyisobutyrate dehydrogenase</fullName>
    </submittedName>
</protein>
<comment type="similarity">
    <text evidence="1">Belongs to the HIBADH-related family.</text>
</comment>
<dbReference type="InterPro" id="IPR036291">
    <property type="entry name" value="NAD(P)-bd_dom_sf"/>
</dbReference>
<organism evidence="6 7">
    <name type="scientific">Streptoalloteichus tenebrarius (strain ATCC 17920 / DSM 40477 / JCM 4838 / CBS 697.72 / NBRC 16177 / NCIMB 11028 / NRRL B-12390 / A12253. 1 / ISP 5477)</name>
    <name type="common">Streptomyces tenebrarius</name>
    <dbReference type="NCBI Taxonomy" id="1933"/>
    <lineage>
        <taxon>Bacteria</taxon>
        <taxon>Bacillati</taxon>
        <taxon>Actinomycetota</taxon>
        <taxon>Actinomycetes</taxon>
        <taxon>Pseudonocardiales</taxon>
        <taxon>Pseudonocardiaceae</taxon>
        <taxon>Streptoalloteichus</taxon>
    </lineage>
</organism>
<dbReference type="InterPro" id="IPR015815">
    <property type="entry name" value="HIBADH-related"/>
</dbReference>
<dbReference type="InterPro" id="IPR013328">
    <property type="entry name" value="6PGD_dom2"/>
</dbReference>
<dbReference type="PANTHER" id="PTHR43580:SF2">
    <property type="entry name" value="CYTOKINE-LIKE NUCLEAR FACTOR N-PAC"/>
    <property type="match status" value="1"/>
</dbReference>
<dbReference type="PROSITE" id="PS00895">
    <property type="entry name" value="3_HYDROXYISOBUT_DH"/>
    <property type="match status" value="1"/>
</dbReference>
<keyword evidence="7" id="KW-1185">Reference proteome</keyword>
<comment type="caution">
    <text evidence="6">The sequence shown here is derived from an EMBL/GenBank/DDBJ whole genome shotgun (WGS) entry which is preliminary data.</text>
</comment>
<gene>
    <name evidence="6" type="ORF">LX15_006101</name>
</gene>
<dbReference type="Pfam" id="PF03446">
    <property type="entry name" value="NAD_binding_2"/>
    <property type="match status" value="1"/>
</dbReference>
<dbReference type="InterPro" id="IPR002204">
    <property type="entry name" value="3-OH-isobutyrate_DH-rel_CS"/>
</dbReference>
<dbReference type="InterPro" id="IPR051265">
    <property type="entry name" value="HIBADH-related_NP60_sf"/>
</dbReference>
<evidence type="ECO:0000259" key="4">
    <source>
        <dbReference type="Pfam" id="PF03446"/>
    </source>
</evidence>
<dbReference type="Gene3D" id="1.10.1040.10">
    <property type="entry name" value="N-(1-d-carboxylethyl)-l-norvaline Dehydrogenase, domain 2"/>
    <property type="match status" value="1"/>
</dbReference>
<dbReference type="Pfam" id="PF14833">
    <property type="entry name" value="NAD_binding_11"/>
    <property type="match status" value="1"/>
</dbReference>